<evidence type="ECO:0000259" key="1">
    <source>
        <dbReference type="Pfam" id="PF07589"/>
    </source>
</evidence>
<organism evidence="2">
    <name type="scientific">marine sediment metagenome</name>
    <dbReference type="NCBI Taxonomy" id="412755"/>
    <lineage>
        <taxon>unclassified sequences</taxon>
        <taxon>metagenomes</taxon>
        <taxon>ecological metagenomes</taxon>
    </lineage>
</organism>
<dbReference type="Pfam" id="PF07589">
    <property type="entry name" value="PEP-CTERM"/>
    <property type="match status" value="1"/>
</dbReference>
<name>A0A0F9U7X6_9ZZZZ</name>
<dbReference type="AlphaFoldDB" id="A0A0F9U7X6"/>
<dbReference type="InterPro" id="IPR013424">
    <property type="entry name" value="Ice-binding_C"/>
</dbReference>
<sequence>MAKRHVLTVCLISVAALLASAAQADDFAPPPWVRGDPLTTSVEWEFLTSASSHIPPDGTTVPTIGGDFTGPPAATIFSTPTPFWSLGDGDGEWSAGIAAISMEFEIGNWVTANPLKYVRIQVTFDGPAPYVSSFNAIDGAAFVPGVLTGSTLFSTTHILIEYELSPSPDFELITLTIPAGGSVDQVVIDTLSVPEPATMGLLAVGGLALLRRKSKTRRGGSKTP</sequence>
<reference evidence="2" key="1">
    <citation type="journal article" date="2015" name="Nature">
        <title>Complex archaea that bridge the gap between prokaryotes and eukaryotes.</title>
        <authorList>
            <person name="Spang A."/>
            <person name="Saw J.H."/>
            <person name="Jorgensen S.L."/>
            <person name="Zaremba-Niedzwiedzka K."/>
            <person name="Martijn J."/>
            <person name="Lind A.E."/>
            <person name="van Eijk R."/>
            <person name="Schleper C."/>
            <person name="Guy L."/>
            <person name="Ettema T.J."/>
        </authorList>
    </citation>
    <scope>NUCLEOTIDE SEQUENCE</scope>
</reference>
<gene>
    <name evidence="2" type="ORF">LCGC14_0562930</name>
</gene>
<feature type="domain" description="Ice-binding protein C-terminal" evidence="1">
    <location>
        <begin position="192"/>
        <end position="213"/>
    </location>
</feature>
<accession>A0A0F9U7X6</accession>
<comment type="caution">
    <text evidence="2">The sequence shown here is derived from an EMBL/GenBank/DDBJ whole genome shotgun (WGS) entry which is preliminary data.</text>
</comment>
<protein>
    <recommendedName>
        <fullName evidence="1">Ice-binding protein C-terminal domain-containing protein</fullName>
    </recommendedName>
</protein>
<evidence type="ECO:0000313" key="2">
    <source>
        <dbReference type="EMBL" id="KKN57351.1"/>
    </source>
</evidence>
<proteinExistence type="predicted"/>
<dbReference type="EMBL" id="LAZR01000807">
    <property type="protein sequence ID" value="KKN57351.1"/>
    <property type="molecule type" value="Genomic_DNA"/>
</dbReference>
<dbReference type="NCBIfam" id="TIGR02595">
    <property type="entry name" value="PEP_CTERM"/>
    <property type="match status" value="1"/>
</dbReference>